<dbReference type="InParanoid" id="D2VA68"/>
<evidence type="ECO:0000259" key="4">
    <source>
        <dbReference type="PROSITE" id="PS50011"/>
    </source>
</evidence>
<keyword evidence="2" id="KW-0067">ATP-binding</keyword>
<protein>
    <submittedName>
        <fullName evidence="5">Map kinase</fullName>
    </submittedName>
</protein>
<dbReference type="OrthoDB" id="10389431at2759"/>
<feature type="region of interest" description="Disordered" evidence="3">
    <location>
        <begin position="178"/>
        <end position="222"/>
    </location>
</feature>
<feature type="domain" description="Protein kinase" evidence="4">
    <location>
        <begin position="390"/>
        <end position="794"/>
    </location>
</feature>
<dbReference type="GO" id="GO:0005524">
    <property type="term" value="F:ATP binding"/>
    <property type="evidence" value="ECO:0007669"/>
    <property type="project" value="UniProtKB-KW"/>
</dbReference>
<dbReference type="EMBL" id="GG738859">
    <property type="protein sequence ID" value="EFC46376.1"/>
    <property type="molecule type" value="Genomic_DNA"/>
</dbReference>
<evidence type="ECO:0000313" key="6">
    <source>
        <dbReference type="Proteomes" id="UP000006671"/>
    </source>
</evidence>
<dbReference type="RefSeq" id="XP_002679120.1">
    <property type="nucleotide sequence ID" value="XM_002679074.1"/>
</dbReference>
<keyword evidence="5" id="KW-0808">Transferase</keyword>
<dbReference type="VEuPathDB" id="AmoebaDB:NAEGRDRAFT_57599"/>
<dbReference type="SUPFAM" id="SSF48403">
    <property type="entry name" value="Ankyrin repeat"/>
    <property type="match status" value="1"/>
</dbReference>
<evidence type="ECO:0000256" key="3">
    <source>
        <dbReference type="SAM" id="MobiDB-lite"/>
    </source>
</evidence>
<gene>
    <name evidence="5" type="ORF">NAEGRDRAFT_57599</name>
</gene>
<dbReference type="SUPFAM" id="SSF56112">
    <property type="entry name" value="Protein kinase-like (PK-like)"/>
    <property type="match status" value="1"/>
</dbReference>
<feature type="compositionally biased region" description="Polar residues" evidence="3">
    <location>
        <begin position="178"/>
        <end position="187"/>
    </location>
</feature>
<dbReference type="PROSITE" id="PS50011">
    <property type="entry name" value="PROTEIN_KINASE_DOM"/>
    <property type="match status" value="1"/>
</dbReference>
<feature type="compositionally biased region" description="Basic and acidic residues" evidence="3">
    <location>
        <begin position="35"/>
        <end position="46"/>
    </location>
</feature>
<name>D2VA68_NAEGR</name>
<reference evidence="5 6" key="1">
    <citation type="journal article" date="2010" name="Cell">
        <title>The genome of Naegleria gruberi illuminates early eukaryotic versatility.</title>
        <authorList>
            <person name="Fritz-Laylin L.K."/>
            <person name="Prochnik S.E."/>
            <person name="Ginger M.L."/>
            <person name="Dacks J.B."/>
            <person name="Carpenter M.L."/>
            <person name="Field M.C."/>
            <person name="Kuo A."/>
            <person name="Paredez A."/>
            <person name="Chapman J."/>
            <person name="Pham J."/>
            <person name="Shu S."/>
            <person name="Neupane R."/>
            <person name="Cipriano M."/>
            <person name="Mancuso J."/>
            <person name="Tu H."/>
            <person name="Salamov A."/>
            <person name="Lindquist E."/>
            <person name="Shapiro H."/>
            <person name="Lucas S."/>
            <person name="Grigoriev I.V."/>
            <person name="Cande W.Z."/>
            <person name="Fulton C."/>
            <person name="Rokhsar D.S."/>
            <person name="Dawson S.C."/>
        </authorList>
    </citation>
    <scope>NUCLEOTIDE SEQUENCE [LARGE SCALE GENOMIC DNA]</scope>
    <source>
        <strain evidence="5 6">NEG-M</strain>
    </source>
</reference>
<dbReference type="InterPro" id="IPR011009">
    <property type="entry name" value="Kinase-like_dom_sf"/>
</dbReference>
<keyword evidence="5" id="KW-0418">Kinase</keyword>
<keyword evidence="6" id="KW-1185">Reference proteome</keyword>
<organism evidence="6">
    <name type="scientific">Naegleria gruberi</name>
    <name type="common">Amoeba</name>
    <dbReference type="NCBI Taxonomy" id="5762"/>
    <lineage>
        <taxon>Eukaryota</taxon>
        <taxon>Discoba</taxon>
        <taxon>Heterolobosea</taxon>
        <taxon>Tetramitia</taxon>
        <taxon>Eutetramitia</taxon>
        <taxon>Vahlkampfiidae</taxon>
        <taxon>Naegleria</taxon>
    </lineage>
</organism>
<accession>D2VA68</accession>
<dbReference type="InterPro" id="IPR036770">
    <property type="entry name" value="Ankyrin_rpt-contain_sf"/>
</dbReference>
<feature type="region of interest" description="Disordered" evidence="3">
    <location>
        <begin position="35"/>
        <end position="65"/>
    </location>
</feature>
<keyword evidence="1" id="KW-0547">Nucleotide-binding</keyword>
<evidence type="ECO:0000313" key="5">
    <source>
        <dbReference type="EMBL" id="EFC46376.1"/>
    </source>
</evidence>
<dbReference type="OMA" id="GATESCK"/>
<proteinExistence type="predicted"/>
<dbReference type="GeneID" id="8859373"/>
<dbReference type="InterPro" id="IPR050117">
    <property type="entry name" value="MAPK"/>
</dbReference>
<dbReference type="PANTHER" id="PTHR24055">
    <property type="entry name" value="MITOGEN-ACTIVATED PROTEIN KINASE"/>
    <property type="match status" value="1"/>
</dbReference>
<evidence type="ECO:0000256" key="2">
    <source>
        <dbReference type="ARBA" id="ARBA00022840"/>
    </source>
</evidence>
<evidence type="ECO:0000256" key="1">
    <source>
        <dbReference type="ARBA" id="ARBA00022741"/>
    </source>
</evidence>
<dbReference type="Gene3D" id="1.10.510.10">
    <property type="entry name" value="Transferase(Phosphotransferase) domain 1"/>
    <property type="match status" value="1"/>
</dbReference>
<dbReference type="InterPro" id="IPR000719">
    <property type="entry name" value="Prot_kinase_dom"/>
</dbReference>
<dbReference type="AlphaFoldDB" id="D2VA68"/>
<feature type="compositionally biased region" description="Low complexity" evidence="3">
    <location>
        <begin position="188"/>
        <end position="201"/>
    </location>
</feature>
<dbReference type="Proteomes" id="UP000006671">
    <property type="component" value="Unassembled WGS sequence"/>
</dbReference>
<dbReference type="KEGG" id="ngr:NAEGRDRAFT_57599"/>
<sequence>MESQQQLINNKSSDESLASLATMIDSTLNIKKEDDLDMKPMKDEKVKKKKKKKSSSCSTSSEEQMYKNQPVVIDSEGQCSKNRTIIGGFNGHKYEIGKVISFQKSNVNGHPTIYSNRPIKVLGSIGVMIVNERSSRRVGQDRLNTYGVEIGTNKYAWVTETVIDEFECNREKNPVAATSSMDITTTPSSFIGSSDSSSNSSFPPLLVNDNNSSDDANDPMAKKRKRDLFTQPLSSMVPKMDMSFLQPFPNFPPFGLTQPKAHLPQPELKLQLLSMSPSRAHSKISTHFVIYVSLNENDLLMKSSLITHLFSPFSLPTTICFIEKANPSNVYNITRKHILTPLQEGLRHDLEIFSYTPIIKENNLECIVKLMYGHHEILTCDNGGLDFQFFGEENSIGLGQNASLQEVRDEDNFLDDLDELTSGVLENQSSVNEMDSMNLFDQFEMSPMDSTEKFEEFKLKRDYNGHSLLHHFSAREMYNQVYELLKLGYNPMERDKMGFNVLDWCKYYNLETMYELIQNFIAHRSFESPTVTPNSVEMNLPSEIENSSAYLTDYLDSLLHSDFTLEDVNSFMLKLLKKVSNSFPNNLLLNPDTNLLISKQRHDTEVLVDFTDLENNNNLELLPRLSLRYWAPEILLMMCTNALVPERNISSIISKQNIWTIGVILTELMYLSRKENKERNSIFGLIVSEHLLPLNQFKVLGKCDELRKLIEDISIPRQPHSPLFSFSNMEGINEKEKERIIFEMNERTLQSKRNSFSFALDSCSEVALDLISRIFTWNPAERITIEQIIEHPYWLENSESNKMNAIKESIMKQKLLAQVEYFSPLADISILTHH</sequence>
<dbReference type="GO" id="GO:0004672">
    <property type="term" value="F:protein kinase activity"/>
    <property type="evidence" value="ECO:0007669"/>
    <property type="project" value="InterPro"/>
</dbReference>